<gene>
    <name evidence="1" type="ORF">A7A78_08635</name>
</gene>
<evidence type="ECO:0000313" key="1">
    <source>
        <dbReference type="EMBL" id="OAD92295.1"/>
    </source>
</evidence>
<keyword evidence="2" id="KW-1185">Reference proteome</keyword>
<dbReference type="OrthoDB" id="1450063at2"/>
<evidence type="ECO:0008006" key="3">
    <source>
        <dbReference type="Google" id="ProtNLM"/>
    </source>
</evidence>
<protein>
    <recommendedName>
        <fullName evidence="3">Lipoprotein</fullName>
    </recommendedName>
</protein>
<evidence type="ECO:0000313" key="2">
    <source>
        <dbReference type="Proteomes" id="UP000077552"/>
    </source>
</evidence>
<dbReference type="RefSeq" id="WP_068760950.1">
    <property type="nucleotide sequence ID" value="NZ_LXIE01000002.1"/>
</dbReference>
<sequence>MEFKKAFFILIVFAVISCDTEKFKTADGIELEVSSLIGMDVFDIAYEYSRVSPETLTGTNNRRWVVYFSDINVTLETNKLNNIVQNAKKGKNPKESTWAN</sequence>
<name>A0A1A9LIG4_9FLAO</name>
<dbReference type="PROSITE" id="PS51257">
    <property type="entry name" value="PROKAR_LIPOPROTEIN"/>
    <property type="match status" value="1"/>
</dbReference>
<accession>A0A1A9LIG4</accession>
<dbReference type="STRING" id="1385699.A7A78_08635"/>
<comment type="caution">
    <text evidence="1">The sequence shown here is derived from an EMBL/GenBank/DDBJ whole genome shotgun (WGS) entry which is preliminary data.</text>
</comment>
<proteinExistence type="predicted"/>
<reference evidence="1 2" key="1">
    <citation type="submission" date="2016-05" db="EMBL/GenBank/DDBJ databases">
        <title>Genome sequencing of Vitellibacter soesokkakensis RSSK-12.</title>
        <authorList>
            <person name="Thevarajoo S."/>
            <person name="Selvaratnam C."/>
            <person name="Goh K.M."/>
            <person name="Chan K.-G."/>
            <person name="Chong C.S."/>
        </authorList>
    </citation>
    <scope>NUCLEOTIDE SEQUENCE [LARGE SCALE GENOMIC DNA]</scope>
    <source>
        <strain evidence="1 2">RSSK-12</strain>
    </source>
</reference>
<dbReference type="EMBL" id="LXIE01000002">
    <property type="protein sequence ID" value="OAD92295.1"/>
    <property type="molecule type" value="Genomic_DNA"/>
</dbReference>
<dbReference type="Proteomes" id="UP000077552">
    <property type="component" value="Unassembled WGS sequence"/>
</dbReference>
<organism evidence="1 2">
    <name type="scientific">Aequorivita soesokkakensis</name>
    <dbReference type="NCBI Taxonomy" id="1385699"/>
    <lineage>
        <taxon>Bacteria</taxon>
        <taxon>Pseudomonadati</taxon>
        <taxon>Bacteroidota</taxon>
        <taxon>Flavobacteriia</taxon>
        <taxon>Flavobacteriales</taxon>
        <taxon>Flavobacteriaceae</taxon>
        <taxon>Aequorivita</taxon>
    </lineage>
</organism>
<dbReference type="AlphaFoldDB" id="A0A1A9LIG4"/>